<gene>
    <name evidence="8" type="ORF">D5R81_10780</name>
</gene>
<keyword evidence="5" id="KW-0460">Magnesium</keyword>
<dbReference type="InterPro" id="IPR045121">
    <property type="entry name" value="CoAse"/>
</dbReference>
<evidence type="ECO:0000259" key="7">
    <source>
        <dbReference type="PROSITE" id="PS51462"/>
    </source>
</evidence>
<protein>
    <submittedName>
        <fullName evidence="8">CoA pyrophosphatase</fullName>
    </submittedName>
</protein>
<proteinExistence type="predicted"/>
<dbReference type="GO" id="GO:0010945">
    <property type="term" value="F:coenzyme A diphosphatase activity"/>
    <property type="evidence" value="ECO:0007669"/>
    <property type="project" value="InterPro"/>
</dbReference>
<dbReference type="EMBL" id="QYYH01000060">
    <property type="protein sequence ID" value="RJY14850.1"/>
    <property type="molecule type" value="Genomic_DNA"/>
</dbReference>
<comment type="caution">
    <text evidence="8">The sequence shown here is derived from an EMBL/GenBank/DDBJ whole genome shotgun (WGS) entry which is preliminary data.</text>
</comment>
<keyword evidence="4" id="KW-0378">Hydrolase</keyword>
<dbReference type="Pfam" id="PF00293">
    <property type="entry name" value="NUDIX"/>
    <property type="match status" value="1"/>
</dbReference>
<dbReference type="NCBIfam" id="NF007980">
    <property type="entry name" value="PRK10707.1"/>
    <property type="match status" value="1"/>
</dbReference>
<name>A0A3A6UCA4_9GAMM</name>
<dbReference type="PROSITE" id="PS51462">
    <property type="entry name" value="NUDIX"/>
    <property type="match status" value="1"/>
</dbReference>
<dbReference type="InterPro" id="IPR015797">
    <property type="entry name" value="NUDIX_hydrolase-like_dom_sf"/>
</dbReference>
<comment type="cofactor">
    <cofactor evidence="1">
        <name>Mn(2+)</name>
        <dbReference type="ChEBI" id="CHEBI:29035"/>
    </cofactor>
</comment>
<dbReference type="SUPFAM" id="SSF55811">
    <property type="entry name" value="Nudix"/>
    <property type="match status" value="1"/>
</dbReference>
<evidence type="ECO:0000256" key="2">
    <source>
        <dbReference type="ARBA" id="ARBA00001946"/>
    </source>
</evidence>
<evidence type="ECO:0000313" key="8">
    <source>
        <dbReference type="EMBL" id="RJY14850.1"/>
    </source>
</evidence>
<keyword evidence="6" id="KW-0464">Manganese</keyword>
<feature type="domain" description="Nudix hydrolase" evidence="7">
    <location>
        <begin position="33"/>
        <end position="166"/>
    </location>
</feature>
<dbReference type="RefSeq" id="WP_121853644.1">
    <property type="nucleotide sequence ID" value="NZ_CP037952.1"/>
</dbReference>
<reference evidence="8 9" key="1">
    <citation type="submission" date="2018-09" db="EMBL/GenBank/DDBJ databases">
        <title>Phylogeny of the Shewanellaceae, and recommendation for two new genera, Pseudoshewanella and Parashewanella.</title>
        <authorList>
            <person name="Wang G."/>
        </authorList>
    </citation>
    <scope>NUCLEOTIDE SEQUENCE [LARGE SCALE GENOMIC DNA]</scope>
    <source>
        <strain evidence="8 9">KCTC 22492</strain>
    </source>
</reference>
<evidence type="ECO:0000313" key="9">
    <source>
        <dbReference type="Proteomes" id="UP000273022"/>
    </source>
</evidence>
<evidence type="ECO:0000256" key="1">
    <source>
        <dbReference type="ARBA" id="ARBA00001936"/>
    </source>
</evidence>
<dbReference type="PANTHER" id="PTHR12992:SF11">
    <property type="entry name" value="MITOCHONDRIAL COENZYME A DIPHOSPHATASE NUDT8"/>
    <property type="match status" value="1"/>
</dbReference>
<dbReference type="Gene3D" id="3.90.79.10">
    <property type="entry name" value="Nucleoside Triphosphate Pyrophosphohydrolase"/>
    <property type="match status" value="1"/>
</dbReference>
<evidence type="ECO:0000256" key="5">
    <source>
        <dbReference type="ARBA" id="ARBA00022842"/>
    </source>
</evidence>
<dbReference type="AlphaFoldDB" id="A0A3A6UCA4"/>
<dbReference type="CDD" id="cd03426">
    <property type="entry name" value="NUDIX_CoAse_Nudt7"/>
    <property type="match status" value="1"/>
</dbReference>
<dbReference type="Proteomes" id="UP000273022">
    <property type="component" value="Unassembled WGS sequence"/>
</dbReference>
<dbReference type="GO" id="GO:0046872">
    <property type="term" value="F:metal ion binding"/>
    <property type="evidence" value="ECO:0007669"/>
    <property type="project" value="UniProtKB-KW"/>
</dbReference>
<evidence type="ECO:0000256" key="6">
    <source>
        <dbReference type="ARBA" id="ARBA00023211"/>
    </source>
</evidence>
<dbReference type="InterPro" id="IPR000086">
    <property type="entry name" value="NUDIX_hydrolase_dom"/>
</dbReference>
<accession>A0A3A6UCA4</accession>
<organism evidence="8 9">
    <name type="scientific">Parashewanella spongiae</name>
    <dbReference type="NCBI Taxonomy" id="342950"/>
    <lineage>
        <taxon>Bacteria</taxon>
        <taxon>Pseudomonadati</taxon>
        <taxon>Pseudomonadota</taxon>
        <taxon>Gammaproteobacteria</taxon>
        <taxon>Alteromonadales</taxon>
        <taxon>Shewanellaceae</taxon>
        <taxon>Parashewanella</taxon>
    </lineage>
</organism>
<evidence type="ECO:0000256" key="3">
    <source>
        <dbReference type="ARBA" id="ARBA00022723"/>
    </source>
</evidence>
<sequence length="201" mass="22729">MNAESLERLFHLSPQPKNADRFCIPDKIAINIKYRESAVLVPLVELQGQIHLFFTQRPMFLQHHSGQICFPGGKVKKEDNNIITTALRETEEEVGIVKKRIKVLGKLPIQHTYTGFKINPVVGVINNLHNLNIDSNEVDNCFTVPLLDFAKINNIKPIRTSQKGIDYEVLAYKVNGKIIWGVTASIIHVLCSKLGLITNEY</sequence>
<keyword evidence="3" id="KW-0479">Metal-binding</keyword>
<dbReference type="PANTHER" id="PTHR12992">
    <property type="entry name" value="NUDIX HYDROLASE"/>
    <property type="match status" value="1"/>
</dbReference>
<comment type="cofactor">
    <cofactor evidence="2">
        <name>Mg(2+)</name>
        <dbReference type="ChEBI" id="CHEBI:18420"/>
    </cofactor>
</comment>
<evidence type="ECO:0000256" key="4">
    <source>
        <dbReference type="ARBA" id="ARBA00022801"/>
    </source>
</evidence>
<dbReference type="OrthoDB" id="9802805at2"/>
<keyword evidence="9" id="KW-1185">Reference proteome</keyword>